<sequence>MDWHKNRLPIAGLLLIAVGGLAIWAWGVRTGDTPVRETQQARGFPDLSRDQISVIEITRPEAEGQTIRLERREEQWFVTQPIEVIADQSAVSTALDKLDEMEVAGVAASNPEFHERLEVDPAHGVRVVARGADGNALADLWIGAYRSGNTMVRLEGEERVVSVRGSIKFAFNKELRDWRDRAILNVEADDVTEVAWRGPNGTFRFDRAPAAAPAAPEGEGEAPAQPTLGEWRQAEISYVPPAPAAPETPPAGRRPPPEPAAPAPLTAIEGFQASKVRSMVASLARMRAADFAGPDVTPESAGLGPDAARVTLTTRGEGDEGPQTFTVILGNEANAERHDFYAQREGEPTIYVISRFLGERVSPTATSFTESAPATPPGEGEGAPGEGMPMPMPGGEGGGAQLPPEVMEQIRRQLEQQGLGGGAGP</sequence>
<feature type="compositionally biased region" description="Low complexity" evidence="1">
    <location>
        <begin position="208"/>
        <end position="224"/>
    </location>
</feature>
<evidence type="ECO:0000256" key="1">
    <source>
        <dbReference type="SAM" id="MobiDB-lite"/>
    </source>
</evidence>
<feature type="region of interest" description="Disordered" evidence="1">
    <location>
        <begin position="240"/>
        <end position="264"/>
    </location>
</feature>
<name>A0A0F6W571_9BACT</name>
<dbReference type="KEGG" id="samy:DB32_004866"/>
<keyword evidence="4" id="KW-1185">Reference proteome</keyword>
<dbReference type="Pfam" id="PF14238">
    <property type="entry name" value="DUF4340"/>
    <property type="match status" value="2"/>
</dbReference>
<gene>
    <name evidence="3" type="ORF">DB32_004866</name>
</gene>
<proteinExistence type="predicted"/>
<feature type="region of interest" description="Disordered" evidence="1">
    <location>
        <begin position="366"/>
        <end position="425"/>
    </location>
</feature>
<dbReference type="RefSeq" id="WP_053234943.1">
    <property type="nucleotide sequence ID" value="NZ_CP011125.1"/>
</dbReference>
<evidence type="ECO:0000313" key="4">
    <source>
        <dbReference type="Proteomes" id="UP000034883"/>
    </source>
</evidence>
<organism evidence="3 4">
    <name type="scientific">Sandaracinus amylolyticus</name>
    <dbReference type="NCBI Taxonomy" id="927083"/>
    <lineage>
        <taxon>Bacteria</taxon>
        <taxon>Pseudomonadati</taxon>
        <taxon>Myxococcota</taxon>
        <taxon>Polyangia</taxon>
        <taxon>Polyangiales</taxon>
        <taxon>Sandaracinaceae</taxon>
        <taxon>Sandaracinus</taxon>
    </lineage>
</organism>
<feature type="domain" description="DUF4340" evidence="2">
    <location>
        <begin position="76"/>
        <end position="210"/>
    </location>
</feature>
<dbReference type="EMBL" id="CP011125">
    <property type="protein sequence ID" value="AKF07717.1"/>
    <property type="molecule type" value="Genomic_DNA"/>
</dbReference>
<feature type="domain" description="DUF4340" evidence="2">
    <location>
        <begin position="273"/>
        <end position="374"/>
    </location>
</feature>
<dbReference type="InterPro" id="IPR025641">
    <property type="entry name" value="DUF4340"/>
</dbReference>
<reference evidence="3 4" key="1">
    <citation type="submission" date="2015-03" db="EMBL/GenBank/DDBJ databases">
        <title>Genome assembly of Sandaracinus amylolyticus DSM 53668.</title>
        <authorList>
            <person name="Sharma G."/>
            <person name="Subramanian S."/>
        </authorList>
    </citation>
    <scope>NUCLEOTIDE SEQUENCE [LARGE SCALE GENOMIC DNA]</scope>
    <source>
        <strain evidence="3 4">DSM 53668</strain>
    </source>
</reference>
<dbReference type="Proteomes" id="UP000034883">
    <property type="component" value="Chromosome"/>
</dbReference>
<accession>A0A0F6W571</accession>
<feature type="region of interest" description="Disordered" evidence="1">
    <location>
        <begin position="198"/>
        <end position="225"/>
    </location>
</feature>
<dbReference type="STRING" id="927083.DB32_004866"/>
<protein>
    <recommendedName>
        <fullName evidence="2">DUF4340 domain-containing protein</fullName>
    </recommendedName>
</protein>
<evidence type="ECO:0000259" key="2">
    <source>
        <dbReference type="Pfam" id="PF14238"/>
    </source>
</evidence>
<dbReference type="AlphaFoldDB" id="A0A0F6W571"/>
<feature type="compositionally biased region" description="Pro residues" evidence="1">
    <location>
        <begin position="240"/>
        <end position="262"/>
    </location>
</feature>
<evidence type="ECO:0000313" key="3">
    <source>
        <dbReference type="EMBL" id="AKF07717.1"/>
    </source>
</evidence>